<dbReference type="EMBL" id="SIYF01000072">
    <property type="protein sequence ID" value="TKK90329.1"/>
    <property type="molecule type" value="Genomic_DNA"/>
</dbReference>
<evidence type="ECO:0000313" key="9">
    <source>
        <dbReference type="Proteomes" id="UP000429730"/>
    </source>
</evidence>
<dbReference type="EMBL" id="SEWT01000001">
    <property type="protein sequence ID" value="RYU35947.1"/>
    <property type="molecule type" value="Genomic_DNA"/>
</dbReference>
<evidence type="ECO:0000313" key="7">
    <source>
        <dbReference type="Proteomes" id="UP000292223"/>
    </source>
</evidence>
<evidence type="ECO:0000313" key="4">
    <source>
        <dbReference type="EMBL" id="RYU35947.1"/>
    </source>
</evidence>
<dbReference type="Proteomes" id="UP000281488">
    <property type="component" value="Unassembled WGS sequence"/>
</dbReference>
<dbReference type="Proteomes" id="UP000305511">
    <property type="component" value="Unassembled WGS sequence"/>
</dbReference>
<evidence type="ECO:0000256" key="1">
    <source>
        <dbReference type="SAM" id="MobiDB-lite"/>
    </source>
</evidence>
<dbReference type="EMBL" id="WVTJ01000001">
    <property type="protein sequence ID" value="MXS51208.1"/>
    <property type="molecule type" value="Genomic_DNA"/>
</dbReference>
<gene>
    <name evidence="3" type="ORF">EGW16_02155</name>
    <name evidence="4" type="ORF">EU507_01470</name>
    <name evidence="5" type="ORF">EY666_03170</name>
    <name evidence="2" type="ORF">GTI81_00475</name>
</gene>
<reference evidence="2 9" key="4">
    <citation type="submission" date="2019-04" db="EMBL/GenBank/DDBJ databases">
        <title>Step-wise assembly of the neonatal virome modulated by breast feeding.</title>
        <authorList>
            <person name="Liang G."/>
            <person name="Bushman F."/>
        </authorList>
    </citation>
    <scope>NUCLEOTIDE SEQUENCE [LARGE SCALE GENOMIC DNA]</scope>
    <source>
        <strain evidence="2 9">E3754</strain>
    </source>
</reference>
<feature type="region of interest" description="Disordered" evidence="1">
    <location>
        <begin position="1"/>
        <end position="30"/>
    </location>
</feature>
<dbReference type="Proteomes" id="UP000292223">
    <property type="component" value="Unassembled WGS sequence"/>
</dbReference>
<evidence type="ECO:0000313" key="2">
    <source>
        <dbReference type="EMBL" id="MXS51208.1"/>
    </source>
</evidence>
<dbReference type="Proteomes" id="UP000429730">
    <property type="component" value="Unassembled WGS sequence"/>
</dbReference>
<accession>A0A2S7M2R6</accession>
<comment type="caution">
    <text evidence="4">The sequence shown here is derived from an EMBL/GenBank/DDBJ whole genome shotgun (WGS) entry which is preliminary data.</text>
</comment>
<protein>
    <submittedName>
        <fullName evidence="4">Uncharacterized protein</fullName>
    </submittedName>
</protein>
<name>A0A2S7M2R6_ENTFL</name>
<dbReference type="EMBL" id="RKMZ01000001">
    <property type="protein sequence ID" value="ROX35162.1"/>
    <property type="molecule type" value="Genomic_DNA"/>
</dbReference>
<evidence type="ECO:0000313" key="5">
    <source>
        <dbReference type="EMBL" id="TKK90329.1"/>
    </source>
</evidence>
<proteinExistence type="predicted"/>
<evidence type="ECO:0000313" key="3">
    <source>
        <dbReference type="EMBL" id="ROX35162.1"/>
    </source>
</evidence>
<reference evidence="5 8" key="2">
    <citation type="submission" date="2019-02" db="EMBL/GenBank/DDBJ databases">
        <title>Bacteria dissemination in different level of health care in South Africa: the effectiveness of infections prevention and control.</title>
        <authorList>
            <person name="Shobo C."/>
            <person name="Amoako D.G."/>
            <person name="Allam M."/>
            <person name="Ismail A."/>
            <person name="Bester L.A."/>
            <person name="Essack S.Y."/>
        </authorList>
    </citation>
    <scope>NUCLEOTIDE SEQUENCE [LARGE SCALE GENOMIC DNA]</scope>
    <source>
        <strain evidence="5 8">2SIL2</strain>
    </source>
</reference>
<organism evidence="4 7">
    <name type="scientific">Enterococcus faecalis</name>
    <name type="common">Streptococcus faecalis</name>
    <dbReference type="NCBI Taxonomy" id="1351"/>
    <lineage>
        <taxon>Bacteria</taxon>
        <taxon>Bacillati</taxon>
        <taxon>Bacillota</taxon>
        <taxon>Bacilli</taxon>
        <taxon>Lactobacillales</taxon>
        <taxon>Enterococcaceae</taxon>
        <taxon>Enterococcus</taxon>
    </lineage>
</organism>
<sequence length="30" mass="3387">MTVMEDPGSEQRNKIQSPTKGEDFSTLFGR</sequence>
<dbReference type="AlphaFoldDB" id="A0A2S7M2R6"/>
<reference evidence="3 6" key="1">
    <citation type="submission" date="2018-10" db="EMBL/GenBank/DDBJ databases">
        <title>Genotypes and phenotypes of Enterococci isolated from broiler chickens.</title>
        <authorList>
            <person name="Muhammad A.R."/>
            <person name="Diarra M.S."/>
        </authorList>
    </citation>
    <scope>NUCLEOTIDE SEQUENCE [LARGE SCALE GENOMIC DNA]</scope>
    <source>
        <strain evidence="3 6">LIT2 A36'</strain>
    </source>
</reference>
<evidence type="ECO:0000313" key="8">
    <source>
        <dbReference type="Proteomes" id="UP000305511"/>
    </source>
</evidence>
<evidence type="ECO:0000313" key="6">
    <source>
        <dbReference type="Proteomes" id="UP000281488"/>
    </source>
</evidence>
<reference evidence="4 7" key="3">
    <citation type="submission" date="2019-02" db="EMBL/GenBank/DDBJ databases">
        <title>From farm to fork: dissemination of Tn554::fexA-optrA in linezolid-resistant Enterococcus faecalis clones from chicken feces and meat in Tunisia.</title>
        <authorList>
            <person name="Tedim A.P."/>
            <person name="Elghaieb H."/>
            <person name="Abbassi M.S."/>
            <person name="Novais C."/>
            <person name="Hassen A."/>
            <person name="Peixe L."/>
            <person name="Freitas A.R."/>
        </authorList>
    </citation>
    <scope>NUCLEOTIDE SEQUENCE [LARGE SCALE GENOMIC DNA]</scope>
    <source>
        <strain evidence="4 7">728T</strain>
    </source>
</reference>